<keyword evidence="3" id="KW-0067">ATP-binding</keyword>
<evidence type="ECO:0000256" key="2">
    <source>
        <dbReference type="ARBA" id="ARBA00022741"/>
    </source>
</evidence>
<dbReference type="Gene3D" id="3.30.930.10">
    <property type="entry name" value="Bira Bifunctional Protein, Domain 2"/>
    <property type="match status" value="1"/>
</dbReference>
<evidence type="ECO:0000256" key="1">
    <source>
        <dbReference type="ARBA" id="ARBA00022598"/>
    </source>
</evidence>
<dbReference type="GO" id="GO:0004826">
    <property type="term" value="F:phenylalanine-tRNA ligase activity"/>
    <property type="evidence" value="ECO:0007669"/>
    <property type="project" value="InterPro"/>
</dbReference>
<dbReference type="Pfam" id="PF02912">
    <property type="entry name" value="Phe_tRNA-synt_N"/>
    <property type="match status" value="1"/>
</dbReference>
<evidence type="ECO:0000259" key="7">
    <source>
        <dbReference type="Pfam" id="PF02912"/>
    </source>
</evidence>
<accession>A0A382P9J6</accession>
<dbReference type="EMBL" id="UINC01105007">
    <property type="protein sequence ID" value="SVC68602.1"/>
    <property type="molecule type" value="Genomic_DNA"/>
</dbReference>
<dbReference type="GO" id="GO:0005737">
    <property type="term" value="C:cytoplasm"/>
    <property type="evidence" value="ECO:0007669"/>
    <property type="project" value="InterPro"/>
</dbReference>
<dbReference type="InterPro" id="IPR045864">
    <property type="entry name" value="aa-tRNA-synth_II/BPL/LPL"/>
</dbReference>
<evidence type="ECO:0000259" key="6">
    <source>
        <dbReference type="Pfam" id="PF01409"/>
    </source>
</evidence>
<dbReference type="InterPro" id="IPR010978">
    <property type="entry name" value="tRNA-bd_arm"/>
</dbReference>
<dbReference type="SUPFAM" id="SSF46589">
    <property type="entry name" value="tRNA-binding arm"/>
    <property type="match status" value="1"/>
</dbReference>
<gene>
    <name evidence="8" type="ORF">METZ01_LOCUS321456</name>
</gene>
<evidence type="ECO:0000313" key="8">
    <source>
        <dbReference type="EMBL" id="SVC68602.1"/>
    </source>
</evidence>
<feature type="domain" description="Phenylalanine-tRNA ligase class II N-terminal" evidence="7">
    <location>
        <begin position="20"/>
        <end position="86"/>
    </location>
</feature>
<dbReference type="GO" id="GO:0005524">
    <property type="term" value="F:ATP binding"/>
    <property type="evidence" value="ECO:0007669"/>
    <property type="project" value="UniProtKB-KW"/>
</dbReference>
<feature type="non-terminal residue" evidence="8">
    <location>
        <position position="127"/>
    </location>
</feature>
<dbReference type="InterPro" id="IPR002319">
    <property type="entry name" value="Phenylalanyl-tRNA_Synthase"/>
</dbReference>
<evidence type="ECO:0000256" key="3">
    <source>
        <dbReference type="ARBA" id="ARBA00022840"/>
    </source>
</evidence>
<dbReference type="GO" id="GO:0000049">
    <property type="term" value="F:tRNA binding"/>
    <property type="evidence" value="ECO:0007669"/>
    <property type="project" value="InterPro"/>
</dbReference>
<dbReference type="Pfam" id="PF01409">
    <property type="entry name" value="tRNA-synt_2d"/>
    <property type="match status" value="1"/>
</dbReference>
<keyword evidence="2" id="KW-0547">Nucleotide-binding</keyword>
<keyword evidence="1" id="KW-0436">Ligase</keyword>
<evidence type="ECO:0000256" key="5">
    <source>
        <dbReference type="ARBA" id="ARBA00023146"/>
    </source>
</evidence>
<reference evidence="8" key="1">
    <citation type="submission" date="2018-05" db="EMBL/GenBank/DDBJ databases">
        <authorList>
            <person name="Lanie J.A."/>
            <person name="Ng W.-L."/>
            <person name="Kazmierczak K.M."/>
            <person name="Andrzejewski T.M."/>
            <person name="Davidsen T.M."/>
            <person name="Wayne K.J."/>
            <person name="Tettelin H."/>
            <person name="Glass J.I."/>
            <person name="Rusch D."/>
            <person name="Podicherti R."/>
            <person name="Tsui H.-C.T."/>
            <person name="Winkler M.E."/>
        </authorList>
    </citation>
    <scope>NUCLEOTIDE SEQUENCE</scope>
</reference>
<dbReference type="GO" id="GO:0006432">
    <property type="term" value="P:phenylalanyl-tRNA aminoacylation"/>
    <property type="evidence" value="ECO:0007669"/>
    <property type="project" value="InterPro"/>
</dbReference>
<sequence length="127" mass="13843">MVREIDELREAAIGAINTASDLKSLEELRVLYAGRRSRLREILSGIGQLSAEERPVVGQAAGKAQREIDSALDKRQLALQDLAEQADALDVTLPGRRGHRGRKHPLTAMTDELVDVLRSMGFAVADG</sequence>
<evidence type="ECO:0008006" key="9">
    <source>
        <dbReference type="Google" id="ProtNLM"/>
    </source>
</evidence>
<proteinExistence type="predicted"/>
<keyword evidence="5" id="KW-0030">Aminoacyl-tRNA synthetase</keyword>
<organism evidence="8">
    <name type="scientific">marine metagenome</name>
    <dbReference type="NCBI Taxonomy" id="408172"/>
    <lineage>
        <taxon>unclassified sequences</taxon>
        <taxon>metagenomes</taxon>
        <taxon>ecological metagenomes</taxon>
    </lineage>
</organism>
<dbReference type="AlphaFoldDB" id="A0A382P9J6"/>
<feature type="domain" description="Phenylalanyl-tRNA synthetase" evidence="6">
    <location>
        <begin position="89"/>
        <end position="127"/>
    </location>
</feature>
<keyword evidence="4" id="KW-0648">Protein biosynthesis</keyword>
<name>A0A382P9J6_9ZZZZ</name>
<evidence type="ECO:0000256" key="4">
    <source>
        <dbReference type="ARBA" id="ARBA00022917"/>
    </source>
</evidence>
<dbReference type="InterPro" id="IPR004188">
    <property type="entry name" value="Phe-tRNA_ligase_II_N"/>
</dbReference>
<protein>
    <recommendedName>
        <fullName evidence="9">Phenylalanine-tRNA ligase class II N-terminal domain-containing protein</fullName>
    </recommendedName>
</protein>